<dbReference type="InterPro" id="IPR004154">
    <property type="entry name" value="Anticodon-bd"/>
</dbReference>
<dbReference type="InterPro" id="IPR041715">
    <property type="entry name" value="HisRS-like_core"/>
</dbReference>
<dbReference type="CDD" id="cd00859">
    <property type="entry name" value="HisRS_anticodon"/>
    <property type="match status" value="1"/>
</dbReference>
<keyword evidence="4 9" id="KW-0547">Nucleotide-binding</keyword>
<dbReference type="Proteomes" id="UP000694308">
    <property type="component" value="Unassembled WGS sequence"/>
</dbReference>
<dbReference type="GO" id="GO:0005737">
    <property type="term" value="C:cytoplasm"/>
    <property type="evidence" value="ECO:0007669"/>
    <property type="project" value="UniProtKB-SubCell"/>
</dbReference>
<dbReference type="GO" id="GO:0006427">
    <property type="term" value="P:histidyl-tRNA aminoacylation"/>
    <property type="evidence" value="ECO:0007669"/>
    <property type="project" value="UniProtKB-UniRule"/>
</dbReference>
<dbReference type="InterPro" id="IPR006195">
    <property type="entry name" value="aa-tRNA-synth_II"/>
</dbReference>
<evidence type="ECO:0000259" key="10">
    <source>
        <dbReference type="PROSITE" id="PS50862"/>
    </source>
</evidence>
<dbReference type="PANTHER" id="PTHR11476:SF7">
    <property type="entry name" value="HISTIDINE--TRNA LIGASE"/>
    <property type="match status" value="1"/>
</dbReference>
<dbReference type="PIRSF" id="PIRSF001549">
    <property type="entry name" value="His-tRNA_synth"/>
    <property type="match status" value="1"/>
</dbReference>
<dbReference type="HAMAP" id="MF_00127">
    <property type="entry name" value="His_tRNA_synth"/>
    <property type="match status" value="1"/>
</dbReference>
<dbReference type="InterPro" id="IPR004516">
    <property type="entry name" value="HisRS/HisZ"/>
</dbReference>
<feature type="domain" description="Aminoacyl-transfer RNA synthetases class-II family profile" evidence="10">
    <location>
        <begin position="24"/>
        <end position="355"/>
    </location>
</feature>
<dbReference type="Pfam" id="PF03129">
    <property type="entry name" value="HGTP_anticodon"/>
    <property type="match status" value="1"/>
</dbReference>
<evidence type="ECO:0000256" key="2">
    <source>
        <dbReference type="ARBA" id="ARBA00022490"/>
    </source>
</evidence>
<comment type="catalytic activity">
    <reaction evidence="8 9">
        <text>tRNA(His) + L-histidine + ATP = L-histidyl-tRNA(His) + AMP + diphosphate + H(+)</text>
        <dbReference type="Rhea" id="RHEA:17313"/>
        <dbReference type="Rhea" id="RHEA-COMP:9665"/>
        <dbReference type="Rhea" id="RHEA-COMP:9689"/>
        <dbReference type="ChEBI" id="CHEBI:15378"/>
        <dbReference type="ChEBI" id="CHEBI:30616"/>
        <dbReference type="ChEBI" id="CHEBI:33019"/>
        <dbReference type="ChEBI" id="CHEBI:57595"/>
        <dbReference type="ChEBI" id="CHEBI:78442"/>
        <dbReference type="ChEBI" id="CHEBI:78527"/>
        <dbReference type="ChEBI" id="CHEBI:456215"/>
        <dbReference type="EC" id="6.1.1.21"/>
    </reaction>
</comment>
<comment type="subunit">
    <text evidence="9">Homodimer.</text>
</comment>
<sequence length="438" mass="49600">MEKQFIKPSTLPGFMELLPADQIIFNNIMDTIRNNYEKSGFVPMDTPIIEKTEILLAKGGQETDKQIYRFTKGSNDISLRFDLTVPFARYSAQHMSELTFPFRRYQIGKVFRGERNQKGRYREFYQCDIDIINNGELSIINDAEIPSIIYSIFTEIGLKDFKIRINNRKILNGFFNSLGISNNVEILRIIDKVDKIGMEAICKELLELGLNENAVNKIRDFIGIGGTNEEILKALENLNIDDEIFKIGVDELSKVVYYIGCFGVPDKNYTIDLKIARGLEYYTGTVYETMLDDYPNVGSICSGGRYADLAGYYTNQKLEGVGISIGLTRLFSQLRELGIIKENPSSSLTKVLVIPMGETMDYSVKTVKKLRECGIVSEVYLENTKFNKKLSYANKLGIPFTIIIGEEEVNSGILTLKDMNTGEQFKVSVEEAISKIKA</sequence>
<gene>
    <name evidence="9" type="primary">hisS</name>
    <name evidence="11" type="ORF">I6U48_13160</name>
</gene>
<dbReference type="RefSeq" id="WP_218320926.1">
    <property type="nucleotide sequence ID" value="NZ_JAEEGC010000056.1"/>
</dbReference>
<evidence type="ECO:0000256" key="3">
    <source>
        <dbReference type="ARBA" id="ARBA00022598"/>
    </source>
</evidence>
<evidence type="ECO:0000256" key="7">
    <source>
        <dbReference type="ARBA" id="ARBA00023146"/>
    </source>
</evidence>
<comment type="caution">
    <text evidence="11">The sequence shown here is derived from an EMBL/GenBank/DDBJ whole genome shotgun (WGS) entry which is preliminary data.</text>
</comment>
<evidence type="ECO:0000256" key="8">
    <source>
        <dbReference type="ARBA" id="ARBA00047639"/>
    </source>
</evidence>
<dbReference type="InterPro" id="IPR033656">
    <property type="entry name" value="HisRS_anticodon"/>
</dbReference>
<evidence type="ECO:0000256" key="1">
    <source>
        <dbReference type="ARBA" id="ARBA00008226"/>
    </source>
</evidence>
<keyword evidence="7 9" id="KW-0030">Aminoacyl-tRNA synthetase</keyword>
<evidence type="ECO:0000256" key="5">
    <source>
        <dbReference type="ARBA" id="ARBA00022840"/>
    </source>
</evidence>
<evidence type="ECO:0000256" key="6">
    <source>
        <dbReference type="ARBA" id="ARBA00022917"/>
    </source>
</evidence>
<comment type="similarity">
    <text evidence="1 9">Belongs to the class-II aminoacyl-tRNA synthetase family.</text>
</comment>
<keyword evidence="12" id="KW-1185">Reference proteome</keyword>
<dbReference type="GO" id="GO:0004821">
    <property type="term" value="F:histidine-tRNA ligase activity"/>
    <property type="evidence" value="ECO:0007669"/>
    <property type="project" value="UniProtKB-UniRule"/>
</dbReference>
<dbReference type="PROSITE" id="PS50862">
    <property type="entry name" value="AA_TRNA_LIGASE_II"/>
    <property type="match status" value="1"/>
</dbReference>
<dbReference type="NCBIfam" id="TIGR00442">
    <property type="entry name" value="hisS"/>
    <property type="match status" value="1"/>
</dbReference>
<accession>A0A949TNU2</accession>
<dbReference type="EC" id="6.1.1.21" evidence="9"/>
<keyword evidence="2 9" id="KW-0963">Cytoplasm</keyword>
<reference evidence="11" key="1">
    <citation type="submission" date="2020-12" db="EMBL/GenBank/DDBJ databases">
        <title>Clostridium thailandense sp. nov., a novel acetogenic bacterium isolated from peat land soil in Thailand.</title>
        <authorList>
            <person name="Chaikitkaew S."/>
            <person name="Birkeland N.K."/>
        </authorList>
    </citation>
    <scope>NUCLEOTIDE SEQUENCE</scope>
    <source>
        <strain evidence="11">PL3</strain>
    </source>
</reference>
<keyword evidence="6 9" id="KW-0648">Protein biosynthesis</keyword>
<dbReference type="InterPro" id="IPR015807">
    <property type="entry name" value="His-tRNA-ligase"/>
</dbReference>
<organism evidence="11 12">
    <name type="scientific">Clostridium thailandense</name>
    <dbReference type="NCBI Taxonomy" id="2794346"/>
    <lineage>
        <taxon>Bacteria</taxon>
        <taxon>Bacillati</taxon>
        <taxon>Bacillota</taxon>
        <taxon>Clostridia</taxon>
        <taxon>Eubacteriales</taxon>
        <taxon>Clostridiaceae</taxon>
        <taxon>Clostridium</taxon>
    </lineage>
</organism>
<dbReference type="Pfam" id="PF13393">
    <property type="entry name" value="tRNA-synt_His"/>
    <property type="match status" value="1"/>
</dbReference>
<name>A0A949TNU2_9CLOT</name>
<dbReference type="EMBL" id="JAEEGC010000056">
    <property type="protein sequence ID" value="MBV7273857.1"/>
    <property type="molecule type" value="Genomic_DNA"/>
</dbReference>
<comment type="subcellular location">
    <subcellularLocation>
        <location evidence="9">Cytoplasm</location>
    </subcellularLocation>
</comment>
<evidence type="ECO:0000313" key="11">
    <source>
        <dbReference type="EMBL" id="MBV7273857.1"/>
    </source>
</evidence>
<protein>
    <recommendedName>
        <fullName evidence="9">Histidine--tRNA ligase</fullName>
        <ecNumber evidence="9">6.1.1.21</ecNumber>
    </recommendedName>
    <alternativeName>
        <fullName evidence="9">Histidyl-tRNA synthetase</fullName>
        <shortName evidence="9">HisRS</shortName>
    </alternativeName>
</protein>
<dbReference type="PANTHER" id="PTHR11476">
    <property type="entry name" value="HISTIDYL-TRNA SYNTHETASE"/>
    <property type="match status" value="1"/>
</dbReference>
<dbReference type="GO" id="GO:0005524">
    <property type="term" value="F:ATP binding"/>
    <property type="evidence" value="ECO:0007669"/>
    <property type="project" value="UniProtKB-UniRule"/>
</dbReference>
<keyword evidence="5 9" id="KW-0067">ATP-binding</keyword>
<evidence type="ECO:0000256" key="9">
    <source>
        <dbReference type="HAMAP-Rule" id="MF_00127"/>
    </source>
</evidence>
<evidence type="ECO:0000256" key="4">
    <source>
        <dbReference type="ARBA" id="ARBA00022741"/>
    </source>
</evidence>
<keyword evidence="3 9" id="KW-0436">Ligase</keyword>
<dbReference type="AlphaFoldDB" id="A0A949TNU2"/>
<dbReference type="CDD" id="cd00773">
    <property type="entry name" value="HisRS-like_core"/>
    <property type="match status" value="1"/>
</dbReference>
<evidence type="ECO:0000313" key="12">
    <source>
        <dbReference type="Proteomes" id="UP000694308"/>
    </source>
</evidence>
<proteinExistence type="inferred from homology"/>